<evidence type="ECO:0000313" key="2">
    <source>
        <dbReference type="EMBL" id="KFD72248.1"/>
    </source>
</evidence>
<accession>A0A085MKC2</accession>
<keyword evidence="3" id="KW-1185">Reference proteome</keyword>
<dbReference type="EMBL" id="KL367478">
    <property type="protein sequence ID" value="KFD72248.1"/>
    <property type="molecule type" value="Genomic_DNA"/>
</dbReference>
<protein>
    <submittedName>
        <fullName evidence="1">Uncharacterized protein</fullName>
    </submittedName>
</protein>
<sequence>MNHLSYRLSQQWCLVKFSQREARREKRPMRSVADWETQCLVPLACFRPKVNERRVGRPGEAYESRMPLIKIKLARLFGFYPHSRGVGVRLILSRSFAASNDDGPLNMN</sequence>
<organism evidence="1 3">
    <name type="scientific">Trichuris suis</name>
    <name type="common">pig whipworm</name>
    <dbReference type="NCBI Taxonomy" id="68888"/>
    <lineage>
        <taxon>Eukaryota</taxon>
        <taxon>Metazoa</taxon>
        <taxon>Ecdysozoa</taxon>
        <taxon>Nematoda</taxon>
        <taxon>Enoplea</taxon>
        <taxon>Dorylaimia</taxon>
        <taxon>Trichinellida</taxon>
        <taxon>Trichuridae</taxon>
        <taxon>Trichuris</taxon>
    </lineage>
</organism>
<dbReference type="AlphaFoldDB" id="A0A085MKC2"/>
<name>A0A085MKC2_9BILA</name>
<proteinExistence type="predicted"/>
<evidence type="ECO:0000313" key="3">
    <source>
        <dbReference type="Proteomes" id="UP000030764"/>
    </source>
</evidence>
<evidence type="ECO:0000313" key="1">
    <source>
        <dbReference type="EMBL" id="KFD57668.1"/>
    </source>
</evidence>
<gene>
    <name evidence="1" type="ORF">M513_01338</name>
    <name evidence="2" type="ORF">M514_01338</name>
</gene>
<reference evidence="1 3" key="1">
    <citation type="journal article" date="2014" name="Nat. Genet.">
        <title>Genome and transcriptome of the porcine whipworm Trichuris suis.</title>
        <authorList>
            <person name="Jex A.R."/>
            <person name="Nejsum P."/>
            <person name="Schwarz E.M."/>
            <person name="Hu L."/>
            <person name="Young N.D."/>
            <person name="Hall R.S."/>
            <person name="Korhonen P.K."/>
            <person name="Liao S."/>
            <person name="Thamsborg S."/>
            <person name="Xia J."/>
            <person name="Xu P."/>
            <person name="Wang S."/>
            <person name="Scheerlinck J.P."/>
            <person name="Hofmann A."/>
            <person name="Sternberg P.W."/>
            <person name="Wang J."/>
            <person name="Gasser R.B."/>
        </authorList>
    </citation>
    <scope>NUCLEOTIDE SEQUENCE [LARGE SCALE GENOMIC DNA]</scope>
    <source>
        <strain evidence="2">DCEP-RM93F</strain>
        <strain evidence="1">DCEP-RM93M</strain>
    </source>
</reference>
<dbReference type="Proteomes" id="UP000030758">
    <property type="component" value="Unassembled WGS sequence"/>
</dbReference>
<dbReference type="Proteomes" id="UP000030764">
    <property type="component" value="Unassembled WGS sequence"/>
</dbReference>
<dbReference type="EMBL" id="KL363187">
    <property type="protein sequence ID" value="KFD57668.1"/>
    <property type="molecule type" value="Genomic_DNA"/>
</dbReference>